<reference evidence="1" key="2">
    <citation type="submission" date="2021-04" db="EMBL/GenBank/DDBJ databases">
        <authorList>
            <person name="Gilroy R."/>
        </authorList>
    </citation>
    <scope>NUCLEOTIDE SEQUENCE</scope>
    <source>
        <strain evidence="1">ChiHjej11B10-19426</strain>
    </source>
</reference>
<sequence>MGVGHDRALKIGVVALAGLVCVTACSRPERMAEAQPVRIVAGAWSGEAESRVMYDGDRGRVSWTKTDRLAVAACEAGGRVSDGGVRWRCFLQSEAYPFDPDYLLFEGEALGTPGSRQALYAFYPYDLLTAPDEDAFRFPAGQQWVAGSFDPAAVVMCSAPVMAELPESGTLHTSAFRFRHHTGYLRLLFEGLPAEAADEQVVAVELAAAEQPVAGVYHLAIDDEAGTWSMTPGAETTDRLTVDFSAARLTVGELTECWFAMMPATYETVILTIRTASGGTLTMERGGLPIRSGVVKVQTLRFRDSDRYDPVQVMAVDAGTLTTGTVYGSGSAELDGVTLCYERLRQVPDGEETWLDLATQTGTLYNTTPVPGAIQRIEVDFATALGARYTTVTIGATPEGGTSAGGASEGVNTFEAGDAASRYFRIAHTGTLQSARIRSIRIWYR</sequence>
<reference evidence="1" key="1">
    <citation type="journal article" date="2021" name="PeerJ">
        <title>Extensive microbial diversity within the chicken gut microbiome revealed by metagenomics and culture.</title>
        <authorList>
            <person name="Gilroy R."/>
            <person name="Ravi A."/>
            <person name="Getino M."/>
            <person name="Pursley I."/>
            <person name="Horton D.L."/>
            <person name="Alikhan N.F."/>
            <person name="Baker D."/>
            <person name="Gharbi K."/>
            <person name="Hall N."/>
            <person name="Watson M."/>
            <person name="Adriaenssens E.M."/>
            <person name="Foster-Nyarko E."/>
            <person name="Jarju S."/>
            <person name="Secka A."/>
            <person name="Antonio M."/>
            <person name="Oren A."/>
            <person name="Chaudhuri R.R."/>
            <person name="La Ragione R."/>
            <person name="Hildebrand F."/>
            <person name="Pallen M.J."/>
        </authorList>
    </citation>
    <scope>NUCLEOTIDE SEQUENCE</scope>
    <source>
        <strain evidence="1">ChiHjej11B10-19426</strain>
    </source>
</reference>
<organism evidence="1 2">
    <name type="scientific">Candidatus Tidjanibacter faecipullorum</name>
    <dbReference type="NCBI Taxonomy" id="2838766"/>
    <lineage>
        <taxon>Bacteria</taxon>
        <taxon>Pseudomonadati</taxon>
        <taxon>Bacteroidota</taxon>
        <taxon>Bacteroidia</taxon>
        <taxon>Bacteroidales</taxon>
        <taxon>Rikenellaceae</taxon>
        <taxon>Tidjanibacter</taxon>
    </lineage>
</organism>
<accession>A0A9D2DEJ7</accession>
<protein>
    <recommendedName>
        <fullName evidence="3">Fimbrillin family protein</fullName>
    </recommendedName>
</protein>
<gene>
    <name evidence="1" type="ORF">H9816_06670</name>
</gene>
<dbReference type="Proteomes" id="UP000824014">
    <property type="component" value="Unassembled WGS sequence"/>
</dbReference>
<comment type="caution">
    <text evidence="1">The sequence shown here is derived from an EMBL/GenBank/DDBJ whole genome shotgun (WGS) entry which is preliminary data.</text>
</comment>
<evidence type="ECO:0000313" key="1">
    <source>
        <dbReference type="EMBL" id="HIZ15577.1"/>
    </source>
</evidence>
<dbReference type="AlphaFoldDB" id="A0A9D2DEJ7"/>
<dbReference type="EMBL" id="DXCC01000021">
    <property type="protein sequence ID" value="HIZ15577.1"/>
    <property type="molecule type" value="Genomic_DNA"/>
</dbReference>
<name>A0A9D2DEJ7_9BACT</name>
<evidence type="ECO:0008006" key="3">
    <source>
        <dbReference type="Google" id="ProtNLM"/>
    </source>
</evidence>
<proteinExistence type="predicted"/>
<evidence type="ECO:0000313" key="2">
    <source>
        <dbReference type="Proteomes" id="UP000824014"/>
    </source>
</evidence>